<dbReference type="EMBL" id="QFYS01000008">
    <property type="protein sequence ID" value="RAK63376.1"/>
    <property type="molecule type" value="Genomic_DNA"/>
</dbReference>
<gene>
    <name evidence="1" type="ORF">DJ019_16770</name>
</gene>
<comment type="caution">
    <text evidence="1">The sequence shown here is derived from an EMBL/GenBank/DDBJ whole genome shotgun (WGS) entry which is preliminary data.</text>
</comment>
<protein>
    <submittedName>
        <fullName evidence="1">Uncharacterized protein</fullName>
    </submittedName>
</protein>
<evidence type="ECO:0000313" key="2">
    <source>
        <dbReference type="Proteomes" id="UP000249524"/>
    </source>
</evidence>
<sequence>MGSGGGAGAASGAGAAGAAAGGAASVAAGGAGWAAGAGSCAWAAVATPAARIRLERTRRMKFSPDFGRASNLNTAP</sequence>
<reference evidence="1 2" key="1">
    <citation type="submission" date="2018-05" db="EMBL/GenBank/DDBJ databases">
        <authorList>
            <person name="Lanie J.A."/>
            <person name="Ng W.-L."/>
            <person name="Kazmierczak K.M."/>
            <person name="Andrzejewski T.M."/>
            <person name="Davidsen T.M."/>
            <person name="Wayne K.J."/>
            <person name="Tettelin H."/>
            <person name="Glass J.I."/>
            <person name="Rusch D."/>
            <person name="Podicherti R."/>
            <person name="Tsui H.-C.T."/>
            <person name="Winkler M.E."/>
        </authorList>
    </citation>
    <scope>NUCLEOTIDE SEQUENCE [LARGE SCALE GENOMIC DNA]</scope>
    <source>
        <strain evidence="1 2">BUT-10</strain>
    </source>
</reference>
<accession>A0A328BBY3</accession>
<dbReference type="Proteomes" id="UP000249524">
    <property type="component" value="Unassembled WGS sequence"/>
</dbReference>
<name>A0A328BBY3_9CAUL</name>
<proteinExistence type="predicted"/>
<dbReference type="AlphaFoldDB" id="A0A328BBY3"/>
<evidence type="ECO:0000313" key="1">
    <source>
        <dbReference type="EMBL" id="RAK63376.1"/>
    </source>
</evidence>
<keyword evidence="2" id="KW-1185">Reference proteome</keyword>
<organism evidence="1 2">
    <name type="scientific">Phenylobacterium kunshanense</name>
    <dbReference type="NCBI Taxonomy" id="1445034"/>
    <lineage>
        <taxon>Bacteria</taxon>
        <taxon>Pseudomonadati</taxon>
        <taxon>Pseudomonadota</taxon>
        <taxon>Alphaproteobacteria</taxon>
        <taxon>Caulobacterales</taxon>
        <taxon>Caulobacteraceae</taxon>
        <taxon>Phenylobacterium</taxon>
    </lineage>
</organism>